<evidence type="ECO:0000256" key="1">
    <source>
        <dbReference type="ARBA" id="ARBA00010996"/>
    </source>
</evidence>
<dbReference type="FunFam" id="3.40.30.10:FF:000013">
    <property type="entry name" value="Blast:Protein SCO1 homolog, mitochondrial"/>
    <property type="match status" value="1"/>
</dbReference>
<dbReference type="CDD" id="cd02968">
    <property type="entry name" value="SCO"/>
    <property type="match status" value="1"/>
</dbReference>
<dbReference type="InterPro" id="IPR036249">
    <property type="entry name" value="Thioredoxin-like_sf"/>
</dbReference>
<gene>
    <name evidence="3" type="ORF">IX56_07945</name>
</gene>
<dbReference type="SUPFAM" id="SSF52833">
    <property type="entry name" value="Thioredoxin-like"/>
    <property type="match status" value="1"/>
</dbReference>
<dbReference type="Gene3D" id="3.40.30.10">
    <property type="entry name" value="Glutaredoxin"/>
    <property type="match status" value="1"/>
</dbReference>
<proteinExistence type="inferred from homology"/>
<sequence length="209" mass="23037">MTERRIMILAVVASALLLLTGWLWLRPAGGDVFADCRRSAVAGGTEALGGPFTLTDETGARVTDAQVFDRPSIFYMGYTYCPDVCPMDNARNAAAVDLLKARGYDVRPVFMSVDPARDTPERMRDFTDAMHPDMLGLTGSVDEVTAVSKAWRGYFKVNDAEDKESYLVDHTTQSYLVLPGRGTVEFFTRDTTPEQMADTVACFVDHAKS</sequence>
<dbReference type="Proteomes" id="UP000029858">
    <property type="component" value="Unassembled WGS sequence"/>
</dbReference>
<reference evidence="3 4" key="2">
    <citation type="submission" date="2014-10" db="EMBL/GenBank/DDBJ databases">
        <title>Paracoccus sanguinis sp. nov., isolated from clinical specimens of New York State patients.</title>
        <authorList>
            <person name="Mingle L.A."/>
            <person name="Cole J.A."/>
            <person name="Lapierre P."/>
            <person name="Musser K.A."/>
        </authorList>
    </citation>
    <scope>NUCLEOTIDE SEQUENCE [LARGE SCALE GENOMIC DNA]</scope>
    <source>
        <strain evidence="3 4">5503</strain>
    </source>
</reference>
<evidence type="ECO:0000256" key="2">
    <source>
        <dbReference type="ARBA" id="ARBA00023008"/>
    </source>
</evidence>
<dbReference type="InterPro" id="IPR003782">
    <property type="entry name" value="SCO1/SenC"/>
</dbReference>
<organism evidence="3 4">
    <name type="scientific">Paracoccus sanguinis</name>
    <dbReference type="NCBI Taxonomy" id="1545044"/>
    <lineage>
        <taxon>Bacteria</taxon>
        <taxon>Pseudomonadati</taxon>
        <taxon>Pseudomonadota</taxon>
        <taxon>Alphaproteobacteria</taxon>
        <taxon>Rhodobacterales</taxon>
        <taxon>Paracoccaceae</taxon>
        <taxon>Paracoccus</taxon>
    </lineage>
</organism>
<protein>
    <submittedName>
        <fullName evidence="3">Protein senC</fullName>
    </submittedName>
</protein>
<dbReference type="AlphaFoldDB" id="A0A099GJY4"/>
<dbReference type="RefSeq" id="WP_036708985.1">
    <property type="nucleotide sequence ID" value="NZ_CP051542.1"/>
</dbReference>
<comment type="similarity">
    <text evidence="1">Belongs to the SCO1/2 family.</text>
</comment>
<dbReference type="PANTHER" id="PTHR12151:SF25">
    <property type="entry name" value="LINALOOL DEHYDRATASE_ISOMERASE DOMAIN-CONTAINING PROTEIN"/>
    <property type="match status" value="1"/>
</dbReference>
<accession>A0A099GJY4</accession>
<dbReference type="Pfam" id="PF02630">
    <property type="entry name" value="SCO1-SenC"/>
    <property type="match status" value="1"/>
</dbReference>
<evidence type="ECO:0000313" key="3">
    <source>
        <dbReference type="EMBL" id="KGJ22443.1"/>
    </source>
</evidence>
<name>A0A099GJY4_9RHOB</name>
<keyword evidence="2" id="KW-0186">Copper</keyword>
<comment type="caution">
    <text evidence="3">The sequence shown here is derived from an EMBL/GenBank/DDBJ whole genome shotgun (WGS) entry which is preliminary data.</text>
</comment>
<dbReference type="EMBL" id="JRKQ01000032">
    <property type="protein sequence ID" value="KGJ22443.1"/>
    <property type="molecule type" value="Genomic_DNA"/>
</dbReference>
<evidence type="ECO:0000313" key="4">
    <source>
        <dbReference type="Proteomes" id="UP000029858"/>
    </source>
</evidence>
<dbReference type="PANTHER" id="PTHR12151">
    <property type="entry name" value="ELECTRON TRANSPORT PROTIN SCO1/SENC FAMILY MEMBER"/>
    <property type="match status" value="1"/>
</dbReference>
<reference evidence="3 4" key="1">
    <citation type="submission" date="2014-09" db="EMBL/GenBank/DDBJ databases">
        <authorList>
            <person name="McGinnis J.M."/>
            <person name="Wolfgang W.J."/>
        </authorList>
    </citation>
    <scope>NUCLEOTIDE SEQUENCE [LARGE SCALE GENOMIC DNA]</scope>
    <source>
        <strain evidence="3 4">5503</strain>
    </source>
</reference>